<feature type="domain" description="L,D-TPase catalytic" evidence="9">
    <location>
        <begin position="64"/>
        <end position="197"/>
    </location>
</feature>
<name>A0A2U8E584_9BACT</name>
<dbReference type="GO" id="GO:0004180">
    <property type="term" value="F:carboxypeptidase activity"/>
    <property type="evidence" value="ECO:0007669"/>
    <property type="project" value="UniProtKB-ARBA"/>
</dbReference>
<dbReference type="GO" id="GO:0071555">
    <property type="term" value="P:cell wall organization"/>
    <property type="evidence" value="ECO:0007669"/>
    <property type="project" value="UniProtKB-UniRule"/>
</dbReference>
<sequence>MGTRITRTNRIFFIGFIFLAALASAASAATVQQRVNQYGAAVRARMEPHFKAAGLTYPAARLTFIVLKDVKRLELWAGNNTSKDTPMRLVKTYDIKAASGTAGPKLREGDRQVPEGIYAIESLNPNSRYHLSLRINYPNTFDRARAREERRANLGGDIMIHGKAVSIGCIAMGDEAAEELFVMAAQTGVKNIRVLLCPCDLRSQENFLPPFTAPGWTATIYKNLKLALEDYK</sequence>
<dbReference type="KEGG" id="elut:CKA38_13275"/>
<keyword evidence="3" id="KW-0808">Transferase</keyword>
<dbReference type="GO" id="GO:0016740">
    <property type="term" value="F:transferase activity"/>
    <property type="evidence" value="ECO:0007669"/>
    <property type="project" value="UniProtKB-KW"/>
</dbReference>
<gene>
    <name evidence="10" type="ORF">CKA38_13275</name>
</gene>
<accession>A0A2U8E584</accession>
<evidence type="ECO:0000256" key="7">
    <source>
        <dbReference type="PROSITE-ProRule" id="PRU01373"/>
    </source>
</evidence>
<dbReference type="RefSeq" id="WP_108825925.1">
    <property type="nucleotide sequence ID" value="NZ_CP023004.1"/>
</dbReference>
<evidence type="ECO:0000256" key="4">
    <source>
        <dbReference type="ARBA" id="ARBA00022960"/>
    </source>
</evidence>
<evidence type="ECO:0000256" key="1">
    <source>
        <dbReference type="ARBA" id="ARBA00004752"/>
    </source>
</evidence>
<comment type="pathway">
    <text evidence="1 7">Cell wall biogenesis; peptidoglycan biosynthesis.</text>
</comment>
<dbReference type="Gene3D" id="2.40.440.10">
    <property type="entry name" value="L,D-transpeptidase catalytic domain-like"/>
    <property type="match status" value="1"/>
</dbReference>
<evidence type="ECO:0000256" key="5">
    <source>
        <dbReference type="ARBA" id="ARBA00022984"/>
    </source>
</evidence>
<evidence type="ECO:0000256" key="8">
    <source>
        <dbReference type="SAM" id="SignalP"/>
    </source>
</evidence>
<evidence type="ECO:0000256" key="2">
    <source>
        <dbReference type="ARBA" id="ARBA00005992"/>
    </source>
</evidence>
<dbReference type="InterPro" id="IPR005490">
    <property type="entry name" value="LD_TPept_cat_dom"/>
</dbReference>
<keyword evidence="11" id="KW-1185">Reference proteome</keyword>
<keyword evidence="6 7" id="KW-0961">Cell wall biogenesis/degradation</keyword>
<evidence type="ECO:0000259" key="9">
    <source>
        <dbReference type="PROSITE" id="PS52029"/>
    </source>
</evidence>
<dbReference type="Pfam" id="PF03734">
    <property type="entry name" value="YkuD"/>
    <property type="match status" value="1"/>
</dbReference>
<dbReference type="EMBL" id="CP023004">
    <property type="protein sequence ID" value="AWI10098.1"/>
    <property type="molecule type" value="Genomic_DNA"/>
</dbReference>
<dbReference type="PANTHER" id="PTHR36699:SF1">
    <property type="entry name" value="L,D-TRANSPEPTIDASE YAFK-RELATED"/>
    <property type="match status" value="1"/>
</dbReference>
<dbReference type="GO" id="GO:0008360">
    <property type="term" value="P:regulation of cell shape"/>
    <property type="evidence" value="ECO:0007669"/>
    <property type="project" value="UniProtKB-UniRule"/>
</dbReference>
<dbReference type="UniPathway" id="UPA00219"/>
<organism evidence="10 11">
    <name type="scientific">Ereboglobus luteus</name>
    <dbReference type="NCBI Taxonomy" id="1796921"/>
    <lineage>
        <taxon>Bacteria</taxon>
        <taxon>Pseudomonadati</taxon>
        <taxon>Verrucomicrobiota</taxon>
        <taxon>Opitutia</taxon>
        <taxon>Opitutales</taxon>
        <taxon>Opitutaceae</taxon>
        <taxon>Ereboglobus</taxon>
    </lineage>
</organism>
<dbReference type="PROSITE" id="PS52029">
    <property type="entry name" value="LD_TPASE"/>
    <property type="match status" value="1"/>
</dbReference>
<dbReference type="PANTHER" id="PTHR36699">
    <property type="entry name" value="LD-TRANSPEPTIDASE"/>
    <property type="match status" value="1"/>
</dbReference>
<feature type="signal peptide" evidence="8">
    <location>
        <begin position="1"/>
        <end position="28"/>
    </location>
</feature>
<protein>
    <recommendedName>
        <fullName evidence="9">L,D-TPase catalytic domain-containing protein</fullName>
    </recommendedName>
</protein>
<dbReference type="Proteomes" id="UP000244896">
    <property type="component" value="Chromosome"/>
</dbReference>
<feature type="active site" description="Proton donor/acceptor" evidence="7">
    <location>
        <position position="161"/>
    </location>
</feature>
<keyword evidence="5 7" id="KW-0573">Peptidoglycan synthesis</keyword>
<keyword evidence="4 7" id="KW-0133">Cell shape</keyword>
<feature type="chain" id="PRO_5016084842" description="L,D-TPase catalytic domain-containing protein" evidence="8">
    <location>
        <begin position="29"/>
        <end position="232"/>
    </location>
</feature>
<reference evidence="10 11" key="1">
    <citation type="journal article" date="2018" name="Syst. Appl. Microbiol.">
        <title>Ereboglobus luteus gen. nov. sp. nov. from cockroach guts, and new insights into the oxygen relationship of the genera Opitutus and Didymococcus (Verrucomicrobia: Opitutaceae).</title>
        <authorList>
            <person name="Tegtmeier D."/>
            <person name="Belitz A."/>
            <person name="Radek R."/>
            <person name="Heimerl T."/>
            <person name="Brune A."/>
        </authorList>
    </citation>
    <scope>NUCLEOTIDE SEQUENCE [LARGE SCALE GENOMIC DNA]</scope>
    <source>
        <strain evidence="10 11">Ho45</strain>
    </source>
</reference>
<proteinExistence type="inferred from homology"/>
<dbReference type="GO" id="GO:0009252">
    <property type="term" value="P:peptidoglycan biosynthetic process"/>
    <property type="evidence" value="ECO:0007669"/>
    <property type="project" value="UniProtKB-UniPathway"/>
</dbReference>
<feature type="active site" description="Nucleophile" evidence="7">
    <location>
        <position position="169"/>
    </location>
</feature>
<evidence type="ECO:0000313" key="11">
    <source>
        <dbReference type="Proteomes" id="UP000244896"/>
    </source>
</evidence>
<keyword evidence="8" id="KW-0732">Signal</keyword>
<evidence type="ECO:0000313" key="10">
    <source>
        <dbReference type="EMBL" id="AWI10098.1"/>
    </source>
</evidence>
<evidence type="ECO:0000256" key="6">
    <source>
        <dbReference type="ARBA" id="ARBA00023316"/>
    </source>
</evidence>
<dbReference type="SUPFAM" id="SSF141523">
    <property type="entry name" value="L,D-transpeptidase catalytic domain-like"/>
    <property type="match status" value="1"/>
</dbReference>
<comment type="similarity">
    <text evidence="2">Belongs to the YkuD family.</text>
</comment>
<dbReference type="AlphaFoldDB" id="A0A2U8E584"/>
<evidence type="ECO:0000256" key="3">
    <source>
        <dbReference type="ARBA" id="ARBA00022679"/>
    </source>
</evidence>
<dbReference type="OrthoDB" id="9809748at2"/>
<dbReference type="CDD" id="cd16913">
    <property type="entry name" value="YkuD_like"/>
    <property type="match status" value="1"/>
</dbReference>
<dbReference type="InterPro" id="IPR038063">
    <property type="entry name" value="Transpep_catalytic_dom"/>
</dbReference>